<comment type="caution">
    <text evidence="2">The sequence shown here is derived from an EMBL/GenBank/DDBJ whole genome shotgun (WGS) entry which is preliminary data.</text>
</comment>
<dbReference type="PROSITE" id="PS51257">
    <property type="entry name" value="PROKAR_LIPOPROTEIN"/>
    <property type="match status" value="1"/>
</dbReference>
<evidence type="ECO:0000313" key="2">
    <source>
        <dbReference type="EMBL" id="TDP94919.1"/>
    </source>
</evidence>
<protein>
    <recommendedName>
        <fullName evidence="4">DUF3558 domain-containing protein</fullName>
    </recommendedName>
</protein>
<sequence>MPRRGGLLLLVAVTALAAACTTDVDGSPVPTASPARAKRILDPDHVTAKDALGDFATVDPCTMLSISDLPLEYTAQFDARFDVPSAVDTCLITMRPKGADFVDVEWGLLQDAGSMTRQRSWQRQSLGHGLGLWTGDAPGRCVQELVFADDITMTVATTAYGGKPAGLCTMGKTVVDLIM</sequence>
<keyword evidence="1" id="KW-0732">Signal</keyword>
<feature type="signal peptide" evidence="1">
    <location>
        <begin position="1"/>
        <end position="17"/>
    </location>
</feature>
<dbReference type="EMBL" id="SNXZ01000005">
    <property type="protein sequence ID" value="TDP94919.1"/>
    <property type="molecule type" value="Genomic_DNA"/>
</dbReference>
<dbReference type="Proteomes" id="UP000295444">
    <property type="component" value="Unassembled WGS sequence"/>
</dbReference>
<evidence type="ECO:0008006" key="4">
    <source>
        <dbReference type="Google" id="ProtNLM"/>
    </source>
</evidence>
<dbReference type="AlphaFoldDB" id="A0A4R6S556"/>
<organism evidence="2 3">
    <name type="scientific">Labedaea rhizosphaerae</name>
    <dbReference type="NCBI Taxonomy" id="598644"/>
    <lineage>
        <taxon>Bacteria</taxon>
        <taxon>Bacillati</taxon>
        <taxon>Actinomycetota</taxon>
        <taxon>Actinomycetes</taxon>
        <taxon>Pseudonocardiales</taxon>
        <taxon>Pseudonocardiaceae</taxon>
        <taxon>Labedaea</taxon>
    </lineage>
</organism>
<proteinExistence type="predicted"/>
<evidence type="ECO:0000256" key="1">
    <source>
        <dbReference type="SAM" id="SignalP"/>
    </source>
</evidence>
<reference evidence="2 3" key="1">
    <citation type="submission" date="2019-03" db="EMBL/GenBank/DDBJ databases">
        <title>Genomic Encyclopedia of Type Strains, Phase IV (KMG-IV): sequencing the most valuable type-strain genomes for metagenomic binning, comparative biology and taxonomic classification.</title>
        <authorList>
            <person name="Goeker M."/>
        </authorList>
    </citation>
    <scope>NUCLEOTIDE SEQUENCE [LARGE SCALE GENOMIC DNA]</scope>
    <source>
        <strain evidence="2 3">DSM 45361</strain>
    </source>
</reference>
<name>A0A4R6S556_LABRH</name>
<evidence type="ECO:0000313" key="3">
    <source>
        <dbReference type="Proteomes" id="UP000295444"/>
    </source>
</evidence>
<keyword evidence="3" id="KW-1185">Reference proteome</keyword>
<gene>
    <name evidence="2" type="ORF">EV186_105151</name>
</gene>
<accession>A0A4R6S556</accession>
<feature type="chain" id="PRO_5038796892" description="DUF3558 domain-containing protein" evidence="1">
    <location>
        <begin position="18"/>
        <end position="179"/>
    </location>
</feature>